<dbReference type="RefSeq" id="WP_270071554.1">
    <property type="nucleotide sequence ID" value="NZ_JAJAQC010000009.1"/>
</dbReference>
<dbReference type="CDD" id="cd01750">
    <property type="entry name" value="GATase1_CobQ"/>
    <property type="match status" value="1"/>
</dbReference>
<reference evidence="8" key="1">
    <citation type="submission" date="2021-10" db="EMBL/GenBank/DDBJ databases">
        <title>Streptomonospora sp. nov., isolated from mangrove soil.</title>
        <authorList>
            <person name="Chen X."/>
            <person name="Ge X."/>
            <person name="Liu W."/>
        </authorList>
    </citation>
    <scope>NUCLEOTIDE SEQUENCE</scope>
    <source>
        <strain evidence="8">S1-112</strain>
    </source>
</reference>
<dbReference type="InterPro" id="IPR047045">
    <property type="entry name" value="CobQ_N"/>
</dbReference>
<feature type="domain" description="CobQ/CobB/MinD/ParA nucleotide binding" evidence="6">
    <location>
        <begin position="13"/>
        <end position="234"/>
    </location>
</feature>
<dbReference type="AlphaFoldDB" id="A0A9X3SME9"/>
<dbReference type="InterPro" id="IPR029062">
    <property type="entry name" value="Class_I_gatase-like"/>
</dbReference>
<feature type="active site" evidence="4">
    <location>
        <position position="438"/>
    </location>
</feature>
<evidence type="ECO:0000259" key="6">
    <source>
        <dbReference type="Pfam" id="PF01656"/>
    </source>
</evidence>
<comment type="function">
    <text evidence="4">Catalyzes amidations at positions B, D, E, and G on adenosylcobyrinic A,C-diamide. NH(2) groups are provided by glutamine, and one molecule of ATP is hydrogenolyzed for each amidation.</text>
</comment>
<dbReference type="Gene3D" id="3.40.50.300">
    <property type="entry name" value="P-loop containing nucleotide triphosphate hydrolases"/>
    <property type="match status" value="1"/>
</dbReference>
<dbReference type="InterPro" id="IPR033949">
    <property type="entry name" value="CobQ_GATase1"/>
</dbReference>
<dbReference type="Pfam" id="PF07685">
    <property type="entry name" value="GATase_3"/>
    <property type="match status" value="1"/>
</dbReference>
<dbReference type="Proteomes" id="UP001140076">
    <property type="component" value="Unassembled WGS sequence"/>
</dbReference>
<dbReference type="PROSITE" id="PS51273">
    <property type="entry name" value="GATASE_TYPE_1"/>
    <property type="match status" value="1"/>
</dbReference>
<dbReference type="GO" id="GO:0009236">
    <property type="term" value="P:cobalamin biosynthetic process"/>
    <property type="evidence" value="ECO:0007669"/>
    <property type="project" value="UniProtKB-UniRule"/>
</dbReference>
<protein>
    <recommendedName>
        <fullName evidence="4">Cobyric acid synthase</fullName>
    </recommendedName>
</protein>
<dbReference type="InterPro" id="IPR002586">
    <property type="entry name" value="CobQ/CobB/MinD/ParA_Nub-bd_dom"/>
</dbReference>
<evidence type="ECO:0000256" key="1">
    <source>
        <dbReference type="ARBA" id="ARBA00004953"/>
    </source>
</evidence>
<dbReference type="InterPro" id="IPR004459">
    <property type="entry name" value="CobQ_synth"/>
</dbReference>
<dbReference type="SUPFAM" id="SSF52540">
    <property type="entry name" value="P-loop containing nucleoside triphosphate hydrolases"/>
    <property type="match status" value="1"/>
</dbReference>
<accession>A0A9X3SME9</accession>
<keyword evidence="2 4" id="KW-0169">Cobalamin biosynthesis</keyword>
<feature type="domain" description="CobB/CobQ-like glutamine amidotransferase" evidence="7">
    <location>
        <begin position="263"/>
        <end position="445"/>
    </location>
</feature>
<dbReference type="PROSITE" id="PS51274">
    <property type="entry name" value="GATASE_COBBQ"/>
    <property type="match status" value="1"/>
</dbReference>
<evidence type="ECO:0000256" key="3">
    <source>
        <dbReference type="ARBA" id="ARBA00022962"/>
    </source>
</evidence>
<proteinExistence type="inferred from homology"/>
<name>A0A9X3SME9_9ACTN</name>
<dbReference type="EMBL" id="JAJAQC010000009">
    <property type="protein sequence ID" value="MDA0564266.1"/>
    <property type="molecule type" value="Genomic_DNA"/>
</dbReference>
<gene>
    <name evidence="4" type="primary">cobQ</name>
    <name evidence="8" type="ORF">LG943_07995</name>
</gene>
<feature type="region of interest" description="Disordered" evidence="5">
    <location>
        <begin position="511"/>
        <end position="544"/>
    </location>
</feature>
<dbReference type="Pfam" id="PF01656">
    <property type="entry name" value="CbiA"/>
    <property type="match status" value="1"/>
</dbReference>
<dbReference type="NCBIfam" id="NF001989">
    <property type="entry name" value="PRK00784.1"/>
    <property type="match status" value="1"/>
</dbReference>
<dbReference type="Gene3D" id="3.40.50.880">
    <property type="match status" value="1"/>
</dbReference>
<evidence type="ECO:0000256" key="2">
    <source>
        <dbReference type="ARBA" id="ARBA00022573"/>
    </source>
</evidence>
<dbReference type="PANTHER" id="PTHR21343:SF1">
    <property type="entry name" value="COBYRIC ACID SYNTHASE"/>
    <property type="match status" value="1"/>
</dbReference>
<dbReference type="InterPro" id="IPR011698">
    <property type="entry name" value="GATase_3"/>
</dbReference>
<dbReference type="GO" id="GO:0003824">
    <property type="term" value="F:catalytic activity"/>
    <property type="evidence" value="ECO:0007669"/>
    <property type="project" value="InterPro"/>
</dbReference>
<dbReference type="NCBIfam" id="TIGR00313">
    <property type="entry name" value="cobQ"/>
    <property type="match status" value="1"/>
</dbReference>
<evidence type="ECO:0000313" key="9">
    <source>
        <dbReference type="Proteomes" id="UP001140076"/>
    </source>
</evidence>
<dbReference type="HAMAP" id="MF_00028">
    <property type="entry name" value="CobQ"/>
    <property type="match status" value="1"/>
</dbReference>
<comment type="caution">
    <text evidence="8">The sequence shown here is derived from an EMBL/GenBank/DDBJ whole genome shotgun (WGS) entry which is preliminary data.</text>
</comment>
<dbReference type="SUPFAM" id="SSF52317">
    <property type="entry name" value="Class I glutamine amidotransferase-like"/>
    <property type="match status" value="1"/>
</dbReference>
<dbReference type="InterPro" id="IPR027417">
    <property type="entry name" value="P-loop_NTPase"/>
</dbReference>
<comment type="pathway">
    <text evidence="1 4">Cofactor biosynthesis; adenosylcobalamin biosynthesis.</text>
</comment>
<evidence type="ECO:0000256" key="5">
    <source>
        <dbReference type="SAM" id="MobiDB-lite"/>
    </source>
</evidence>
<dbReference type="CDD" id="cd05389">
    <property type="entry name" value="CobQ_N"/>
    <property type="match status" value="1"/>
</dbReference>
<evidence type="ECO:0000259" key="7">
    <source>
        <dbReference type="Pfam" id="PF07685"/>
    </source>
</evidence>
<comment type="similarity">
    <text evidence="4">Belongs to the CobB/CobQ family. CobQ subfamily.</text>
</comment>
<dbReference type="GO" id="GO:0015420">
    <property type="term" value="F:ABC-type vitamin B12 transporter activity"/>
    <property type="evidence" value="ECO:0007669"/>
    <property type="project" value="UniProtKB-UniRule"/>
</dbReference>
<feature type="active site" description="Nucleophile" evidence="4">
    <location>
        <position position="342"/>
    </location>
</feature>
<evidence type="ECO:0000256" key="4">
    <source>
        <dbReference type="HAMAP-Rule" id="MF_00028"/>
    </source>
</evidence>
<keyword evidence="3 4" id="KW-0315">Glutamine amidotransferase</keyword>
<sequence length="544" mass="56332">MIRRGAAGAPALLVAGTTSDAGKSVVVAGLCRWLARQGVKVAPFKAQNMSLNSMVTADGAEIGRAQAAQAAAAGIEPTAAMNPVLLKPGSDRRSQVIVRGRAIGETDALDYRRYRAHLREVAAASLAELRADYDVVICEGAGSPAEINLRAGDIANMGLARAAALPVVVVGDIDRGGVFAALHGTLALLEPADQALVAGFVINKFRGAPEILRPGLDMLGRLTGRPVYGVLPWLDGEWIDVEDSLALSARRGARAPLEGRTLRVAVVRLPRISNFTDLDALAVEPGVEVRFVTAPHELDDADLVVLPGSRATVADLAWVRERGLDTALRRRAERGLPLLGVCGGYQMLAHSIEDAVESGAGRVEGLGLLPATVVFARDKTLARPTGAAYGQPVAAYEIHHGITTVRWAPGGGRAGAGEDTEPFLDGVRSGAVWGTTWHGALENDGFRRAFLADVARRAGRDFRPAPGTDFAAERAARLDALGDLVEHHLDTGALLRLLEEGAPTGLPVVPPAGVPEEAGAPGAGGMAGAAGVAEASEEGGAGGA</sequence>
<dbReference type="PANTHER" id="PTHR21343">
    <property type="entry name" value="DETHIOBIOTIN SYNTHETASE"/>
    <property type="match status" value="1"/>
</dbReference>
<organism evidence="8 9">
    <name type="scientific">Streptomonospora mangrovi</name>
    <dbReference type="NCBI Taxonomy" id="2883123"/>
    <lineage>
        <taxon>Bacteria</taxon>
        <taxon>Bacillati</taxon>
        <taxon>Actinomycetota</taxon>
        <taxon>Actinomycetes</taxon>
        <taxon>Streptosporangiales</taxon>
        <taxon>Nocardiopsidaceae</taxon>
        <taxon>Streptomonospora</taxon>
    </lineage>
</organism>
<evidence type="ECO:0000313" key="8">
    <source>
        <dbReference type="EMBL" id="MDA0564266.1"/>
    </source>
</evidence>
<keyword evidence="9" id="KW-1185">Reference proteome</keyword>